<keyword evidence="1" id="KW-0472">Membrane</keyword>
<name>U7QPS6_9CYAN</name>
<dbReference type="RefSeq" id="WP_023063935.1">
    <property type="nucleotide sequence ID" value="NZ_AUZM01000001.1"/>
</dbReference>
<feature type="transmembrane region" description="Helical" evidence="1">
    <location>
        <begin position="137"/>
        <end position="154"/>
    </location>
</feature>
<sequence>MSQLNLPFKIDFSFSKNQALIENSIIVAFIFFGLVGILHHEIWRDEFQAWLLARDSASLMELFHNMRSEGHPGLWHLCLYGLSRITQNPLIMQIFHLSVSVVIVSLIVKFSPFSPLQKFLLSFGYYFFYEYTIISRNYNLGVLFIILFCVIYSKSKVKPILLATLLALMANANAFAFILSFAFSLTLIDEFYFKLKANQLNRKKLLISFLILTSGWAISFLQIIRPLISQEKVIRPIQSSAEQIQSSPSLLQEIERLGTAVTDIWRSYVPIPFHLDNEFWNTNILVHNTNFPSVAGIPLGAIIAGLASLILLAISIKILYQKRLLLTIYLFGTGSIFAFNYLIFQGVMRHRGHLFILLIACLWLLEKELLNRRKLTSKQQAPSQFRSQFLTVILSVHLLGGFHAYTVDLFYPFSVGRETAQYIQDNNLDQLTIVGQRYRQAAVLSGYLKQPIYYPDLGEFGSFWTSETKMEKIKTIEGFIRDNPNETLLVLTYELESDSVFPDDIKITELKRFVEPTIEPYENVFYIYTAREIETPLDN</sequence>
<reference evidence="2 3" key="1">
    <citation type="journal article" date="2013" name="Front. Microbiol.">
        <title>Comparative genomic analyses of the cyanobacterium, Lyngbya aestuarii BL J, a powerful hydrogen producer.</title>
        <authorList>
            <person name="Kothari A."/>
            <person name="Vaughn M."/>
            <person name="Garcia-Pichel F."/>
        </authorList>
    </citation>
    <scope>NUCLEOTIDE SEQUENCE [LARGE SCALE GENOMIC DNA]</scope>
    <source>
        <strain evidence="2 3">BL J</strain>
    </source>
</reference>
<organism evidence="2 3">
    <name type="scientific">Lyngbya aestuarii BL J</name>
    <dbReference type="NCBI Taxonomy" id="1348334"/>
    <lineage>
        <taxon>Bacteria</taxon>
        <taxon>Bacillati</taxon>
        <taxon>Cyanobacteriota</taxon>
        <taxon>Cyanophyceae</taxon>
        <taxon>Oscillatoriophycideae</taxon>
        <taxon>Oscillatoriales</taxon>
        <taxon>Microcoleaceae</taxon>
        <taxon>Lyngbya</taxon>
    </lineage>
</organism>
<keyword evidence="1" id="KW-0812">Transmembrane</keyword>
<dbReference type="AlphaFoldDB" id="U7QPS6"/>
<feature type="transmembrane region" description="Helical" evidence="1">
    <location>
        <begin position="326"/>
        <end position="344"/>
    </location>
</feature>
<gene>
    <name evidence="2" type="ORF">M595_0060</name>
</gene>
<evidence type="ECO:0000313" key="2">
    <source>
        <dbReference type="EMBL" id="ERT09873.1"/>
    </source>
</evidence>
<proteinExistence type="predicted"/>
<comment type="caution">
    <text evidence="2">The sequence shown here is derived from an EMBL/GenBank/DDBJ whole genome shotgun (WGS) entry which is preliminary data.</text>
</comment>
<accession>U7QPS6</accession>
<dbReference type="Proteomes" id="UP000017127">
    <property type="component" value="Unassembled WGS sequence"/>
</dbReference>
<evidence type="ECO:0000313" key="3">
    <source>
        <dbReference type="Proteomes" id="UP000017127"/>
    </source>
</evidence>
<keyword evidence="3" id="KW-1185">Reference proteome</keyword>
<feature type="transmembrane region" description="Helical" evidence="1">
    <location>
        <begin position="20"/>
        <end position="38"/>
    </location>
</feature>
<keyword evidence="1" id="KW-1133">Transmembrane helix</keyword>
<dbReference type="EMBL" id="AUZM01000001">
    <property type="protein sequence ID" value="ERT09873.1"/>
    <property type="molecule type" value="Genomic_DNA"/>
</dbReference>
<feature type="transmembrane region" description="Helical" evidence="1">
    <location>
        <begin position="295"/>
        <end position="314"/>
    </location>
</feature>
<feature type="transmembrane region" description="Helical" evidence="1">
    <location>
        <begin position="90"/>
        <end position="108"/>
    </location>
</feature>
<feature type="transmembrane region" description="Helical" evidence="1">
    <location>
        <begin position="205"/>
        <end position="224"/>
    </location>
</feature>
<protein>
    <submittedName>
        <fullName evidence="2">Putative membrane protein</fullName>
    </submittedName>
</protein>
<feature type="transmembrane region" description="Helical" evidence="1">
    <location>
        <begin position="160"/>
        <end position="185"/>
    </location>
</feature>
<evidence type="ECO:0000256" key="1">
    <source>
        <dbReference type="SAM" id="Phobius"/>
    </source>
</evidence>